<reference evidence="4 5" key="1">
    <citation type="submission" date="2016-10" db="EMBL/GenBank/DDBJ databases">
        <authorList>
            <person name="de Groot N.N."/>
        </authorList>
    </citation>
    <scope>NUCLEOTIDE SEQUENCE [LARGE SCALE GENOMIC DNA]</scope>
    <source>
        <strain evidence="4 5">DSM 27842</strain>
    </source>
</reference>
<dbReference type="PANTHER" id="PTHR36150">
    <property type="entry name" value="DNA GYRASE INHIBITOR YACG"/>
    <property type="match status" value="1"/>
</dbReference>
<dbReference type="InterPro" id="IPR005584">
    <property type="entry name" value="DNA_gyrase_inhibitor_YacG"/>
</dbReference>
<evidence type="ECO:0000313" key="4">
    <source>
        <dbReference type="EMBL" id="SEO64465.1"/>
    </source>
</evidence>
<feature type="binding site" evidence="3">
    <location>
        <position position="6"/>
    </location>
    <ligand>
        <name>Zn(2+)</name>
        <dbReference type="ChEBI" id="CHEBI:29105"/>
    </ligand>
</feature>
<dbReference type="AlphaFoldDB" id="A0A1H8RDD3"/>
<dbReference type="GO" id="GO:0008657">
    <property type="term" value="F:DNA topoisomerase type II (double strand cut, ATP-hydrolyzing) inhibitor activity"/>
    <property type="evidence" value="ECO:0007669"/>
    <property type="project" value="UniProtKB-UniRule"/>
</dbReference>
<keyword evidence="5" id="KW-1185">Reference proteome</keyword>
<accession>A0A1H8RDD3</accession>
<dbReference type="Gene3D" id="3.30.50.10">
    <property type="entry name" value="Erythroid Transcription Factor GATA-1, subunit A"/>
    <property type="match status" value="1"/>
</dbReference>
<dbReference type="RefSeq" id="WP_093117594.1">
    <property type="nucleotide sequence ID" value="NZ_FODS01000008.1"/>
</dbReference>
<comment type="similarity">
    <text evidence="3">Belongs to the DNA gyrase inhibitor YacG family.</text>
</comment>
<dbReference type="OrthoDB" id="9809663at2"/>
<feature type="binding site" evidence="3">
    <location>
        <position position="22"/>
    </location>
    <ligand>
        <name>Zn(2+)</name>
        <dbReference type="ChEBI" id="CHEBI:29105"/>
    </ligand>
</feature>
<dbReference type="InterPro" id="IPR013088">
    <property type="entry name" value="Znf_NHR/GATA"/>
</dbReference>
<name>A0A1H8RDD3_9RHOB</name>
<dbReference type="EMBL" id="FODS01000008">
    <property type="protein sequence ID" value="SEO64465.1"/>
    <property type="molecule type" value="Genomic_DNA"/>
</dbReference>
<evidence type="ECO:0000256" key="1">
    <source>
        <dbReference type="ARBA" id="ARBA00022723"/>
    </source>
</evidence>
<dbReference type="Pfam" id="PF03884">
    <property type="entry name" value="YacG"/>
    <property type="match status" value="1"/>
</dbReference>
<gene>
    <name evidence="3" type="primary">yacG</name>
    <name evidence="4" type="ORF">SAMN04490248_108109</name>
</gene>
<dbReference type="SUPFAM" id="SSF57716">
    <property type="entry name" value="Glucocorticoid receptor-like (DNA-binding domain)"/>
    <property type="match status" value="1"/>
</dbReference>
<comment type="cofactor">
    <cofactor evidence="3">
        <name>Zn(2+)</name>
        <dbReference type="ChEBI" id="CHEBI:29105"/>
    </cofactor>
    <text evidence="3">Binds 1 zinc ion.</text>
</comment>
<dbReference type="STRING" id="569882.SAMN04490248_108109"/>
<evidence type="ECO:0000313" key="5">
    <source>
        <dbReference type="Proteomes" id="UP000198893"/>
    </source>
</evidence>
<dbReference type="GO" id="GO:0008270">
    <property type="term" value="F:zinc ion binding"/>
    <property type="evidence" value="ECO:0007669"/>
    <property type="project" value="UniProtKB-UniRule"/>
</dbReference>
<organism evidence="4 5">
    <name type="scientific">Salinihabitans flavidus</name>
    <dbReference type="NCBI Taxonomy" id="569882"/>
    <lineage>
        <taxon>Bacteria</taxon>
        <taxon>Pseudomonadati</taxon>
        <taxon>Pseudomonadota</taxon>
        <taxon>Alphaproteobacteria</taxon>
        <taxon>Rhodobacterales</taxon>
        <taxon>Roseobacteraceae</taxon>
        <taxon>Salinihabitans</taxon>
    </lineage>
</organism>
<proteinExistence type="inferred from homology"/>
<dbReference type="PANTHER" id="PTHR36150:SF1">
    <property type="entry name" value="DNA GYRASE INHIBITOR YACG"/>
    <property type="match status" value="1"/>
</dbReference>
<dbReference type="HAMAP" id="MF_00649">
    <property type="entry name" value="DNA_gyrase_inhibitor_YacG"/>
    <property type="match status" value="1"/>
</dbReference>
<comment type="function">
    <text evidence="3">Inhibits all the catalytic activities of DNA gyrase by preventing its interaction with DNA. Acts by binding directly to the C-terminal domain of GyrB, which probably disrupts DNA binding by the gyrase.</text>
</comment>
<dbReference type="Proteomes" id="UP000198893">
    <property type="component" value="Unassembled WGS sequence"/>
</dbReference>
<dbReference type="GO" id="GO:0006355">
    <property type="term" value="P:regulation of DNA-templated transcription"/>
    <property type="evidence" value="ECO:0007669"/>
    <property type="project" value="InterPro"/>
</dbReference>
<feature type="binding site" evidence="3">
    <location>
        <position position="18"/>
    </location>
    <ligand>
        <name>Zn(2+)</name>
        <dbReference type="ChEBI" id="CHEBI:29105"/>
    </ligand>
</feature>
<keyword evidence="1 3" id="KW-0479">Metal-binding</keyword>
<evidence type="ECO:0000256" key="2">
    <source>
        <dbReference type="ARBA" id="ARBA00022833"/>
    </source>
</evidence>
<feature type="binding site" evidence="3">
    <location>
        <position position="3"/>
    </location>
    <ligand>
        <name>Zn(2+)</name>
        <dbReference type="ChEBI" id="CHEBI:29105"/>
    </ligand>
</feature>
<protein>
    <recommendedName>
        <fullName evidence="3">DNA gyrase inhibitor YacG</fullName>
    </recommendedName>
</protein>
<comment type="subunit">
    <text evidence="3">Interacts with GyrB.</text>
</comment>
<sequence>MSCPICKKETDRTYRPFCSRRCADIDLGNWFAGDYAVPSQNPDEALEALEALENGASDPSKPH</sequence>
<evidence type="ECO:0000256" key="3">
    <source>
        <dbReference type="HAMAP-Rule" id="MF_00649"/>
    </source>
</evidence>
<keyword evidence="2 3" id="KW-0862">Zinc</keyword>